<dbReference type="Pfam" id="PF13359">
    <property type="entry name" value="DDE_Tnp_4"/>
    <property type="match status" value="1"/>
</dbReference>
<evidence type="ECO:0000313" key="5">
    <source>
        <dbReference type="EMBL" id="KAE9157490.1"/>
    </source>
</evidence>
<protein>
    <recommendedName>
        <fullName evidence="3">DDE Tnp4 domain-containing protein</fullName>
    </recommendedName>
</protein>
<reference evidence="6 7" key="1">
    <citation type="submission" date="2018-09" db="EMBL/GenBank/DDBJ databases">
        <title>Genomic investigation of the strawberry pathogen Phytophthora fragariae indicates pathogenicity is determined by transcriptional variation in three key races.</title>
        <authorList>
            <person name="Adams T.M."/>
            <person name="Armitage A.D."/>
            <person name="Sobczyk M.K."/>
            <person name="Bates H.J."/>
            <person name="Dunwell J.M."/>
            <person name="Nellist C.F."/>
            <person name="Harrison R.J."/>
        </authorList>
    </citation>
    <scope>NUCLEOTIDE SEQUENCE [LARGE SCALE GENOMIC DNA]</scope>
    <source>
        <strain evidence="5 6">BC-23</strain>
        <strain evidence="4 7">ONT-3</strain>
    </source>
</reference>
<organism evidence="4 7">
    <name type="scientific">Phytophthora fragariae</name>
    <dbReference type="NCBI Taxonomy" id="53985"/>
    <lineage>
        <taxon>Eukaryota</taxon>
        <taxon>Sar</taxon>
        <taxon>Stramenopiles</taxon>
        <taxon>Oomycota</taxon>
        <taxon>Peronosporomycetes</taxon>
        <taxon>Peronosporales</taxon>
        <taxon>Peronosporaceae</taxon>
        <taxon>Phytophthora</taxon>
    </lineage>
</organism>
<evidence type="ECO:0000256" key="2">
    <source>
        <dbReference type="ARBA" id="ARBA00022723"/>
    </source>
</evidence>
<feature type="domain" description="DDE Tnp4" evidence="3">
    <location>
        <begin position="34"/>
        <end position="128"/>
    </location>
</feature>
<dbReference type="EMBL" id="QXGC01009591">
    <property type="protein sequence ID" value="KAE9157490.1"/>
    <property type="molecule type" value="Genomic_DNA"/>
</dbReference>
<dbReference type="InterPro" id="IPR027806">
    <property type="entry name" value="HARBI1_dom"/>
</dbReference>
<comment type="cofactor">
    <cofactor evidence="1">
        <name>a divalent metal cation</name>
        <dbReference type="ChEBI" id="CHEBI:60240"/>
    </cofactor>
</comment>
<evidence type="ECO:0000259" key="3">
    <source>
        <dbReference type="Pfam" id="PF13359"/>
    </source>
</evidence>
<evidence type="ECO:0000313" key="4">
    <source>
        <dbReference type="EMBL" id="KAE9057124.1"/>
    </source>
</evidence>
<evidence type="ECO:0000313" key="6">
    <source>
        <dbReference type="Proteomes" id="UP000476176"/>
    </source>
</evidence>
<accession>A0A6G0JHN5</accession>
<dbReference type="EMBL" id="QXFX01007274">
    <property type="protein sequence ID" value="KAE9057124.1"/>
    <property type="molecule type" value="Genomic_DNA"/>
</dbReference>
<dbReference type="AlphaFoldDB" id="A0A6G0JHN5"/>
<dbReference type="Proteomes" id="UP000488956">
    <property type="component" value="Unassembled WGS sequence"/>
</dbReference>
<name>A0A6G0JHN5_9STRA</name>
<proteinExistence type="predicted"/>
<keyword evidence="2" id="KW-0479">Metal-binding</keyword>
<evidence type="ECO:0000256" key="1">
    <source>
        <dbReference type="ARBA" id="ARBA00001968"/>
    </source>
</evidence>
<dbReference type="Proteomes" id="UP000476176">
    <property type="component" value="Unassembled WGS sequence"/>
</dbReference>
<feature type="non-terminal residue" evidence="4">
    <location>
        <position position="150"/>
    </location>
</feature>
<comment type="caution">
    <text evidence="4">The sequence shown here is derived from an EMBL/GenBank/DDBJ whole genome shotgun (WGS) entry which is preliminary data.</text>
</comment>
<dbReference type="GO" id="GO:0046872">
    <property type="term" value="F:metal ion binding"/>
    <property type="evidence" value="ECO:0007669"/>
    <property type="project" value="UniProtKB-KW"/>
</dbReference>
<sequence length="150" mass="17014">MTTLLVFVILSWGDPDPCMTIAYGETAIQAKSNKLFCFLRNEYILGDSAFQASPVMIPGFKKPAGGIMGPTHAYFNTKLAKARIKLKHCIGLIKTRFQWLKDIRLMLNKRRHLRKIIRYVTCACILHNLLIAEPVPKQCDDEIRANGSSY</sequence>
<gene>
    <name evidence="5" type="ORF">PF004_g32198</name>
    <name evidence="4" type="ORF">PF010_g31497</name>
</gene>
<evidence type="ECO:0000313" key="7">
    <source>
        <dbReference type="Proteomes" id="UP000488956"/>
    </source>
</evidence>